<dbReference type="EMBL" id="JARBHB010000010">
    <property type="protein sequence ID" value="KAJ8874445.1"/>
    <property type="molecule type" value="Genomic_DNA"/>
</dbReference>
<protein>
    <submittedName>
        <fullName evidence="2">Uncharacterized protein</fullName>
    </submittedName>
</protein>
<sequence>MNSQDGVVLDPISSESIMIKNEFMNYFNGARIVEWQKGTVARGIVALVNTSNIKNSYSKVYADESYSNTFNIEVYSDAFNINVYSDTFDIEVYSYVFDVEIGTSRFIISYQISFRVGEYALWGGNEGPGLHGPANSRDIRKNPFLSGVRTSSSQDEGGEGKWCREERHKQFLQSAAMLVSRQPSPCIDMTLDICSLDFTGHRHATKGLSTTYATPSPHMMVNGVIDATTFVTSTSFTSITSHGRRYAALYISRLRHDGNPARLARRSDEALEVRVSVTRIAPSLLCLGRAHVDERRRRTKKGEPRENPTPLYPPHSPYENTRLTESGMEPRTTEMGSQCVYTHEPNRCCNRWRTRWERVNCALRTVHEPLANRSSRSAWRTSDVYKSKWFTFEELRFLEDRDSPRKRLNTNVPVPAAKRASRRRRQHSEADSSQFQMSWIFPSEQGESWEAETTVQGIDEEEEELQDTLQPETFATPLHLPRNQSAEGEKNLISYPPDTRKADEHAVFDILMKADTGYYERPAGNFRLGYQHPYSADMNNIVPHHSPTVFDQTRFPQPHFDQVHHDQQPLSPLACYSSSSQAPTCPSTLQSENTLAARSLPSTSQHSQDSASSEDLNDYI</sequence>
<reference evidence="2 3" key="1">
    <citation type="submission" date="2023-02" db="EMBL/GenBank/DDBJ databases">
        <title>LHISI_Scaffold_Assembly.</title>
        <authorList>
            <person name="Stuart O.P."/>
            <person name="Cleave R."/>
            <person name="Magrath M.J.L."/>
            <person name="Mikheyev A.S."/>
        </authorList>
    </citation>
    <scope>NUCLEOTIDE SEQUENCE [LARGE SCALE GENOMIC DNA]</scope>
    <source>
        <strain evidence="2">Daus_M_001</strain>
        <tissue evidence="2">Leg muscle</tissue>
    </source>
</reference>
<evidence type="ECO:0000313" key="2">
    <source>
        <dbReference type="EMBL" id="KAJ8874445.1"/>
    </source>
</evidence>
<dbReference type="Proteomes" id="UP001159363">
    <property type="component" value="Chromosome 9"/>
</dbReference>
<gene>
    <name evidence="2" type="ORF">PR048_025294</name>
</gene>
<keyword evidence="3" id="KW-1185">Reference proteome</keyword>
<feature type="compositionally biased region" description="Low complexity" evidence="1">
    <location>
        <begin position="602"/>
        <end position="613"/>
    </location>
</feature>
<feature type="region of interest" description="Disordered" evidence="1">
    <location>
        <begin position="408"/>
        <end position="435"/>
    </location>
</feature>
<feature type="compositionally biased region" description="Basic and acidic residues" evidence="1">
    <location>
        <begin position="293"/>
        <end position="306"/>
    </location>
</feature>
<feature type="compositionally biased region" description="Polar residues" evidence="1">
    <location>
        <begin position="576"/>
        <end position="596"/>
    </location>
</feature>
<name>A0ABQ9GQZ6_9NEOP</name>
<evidence type="ECO:0000256" key="1">
    <source>
        <dbReference type="SAM" id="MobiDB-lite"/>
    </source>
</evidence>
<accession>A0ABQ9GQZ6</accession>
<organism evidence="2 3">
    <name type="scientific">Dryococelus australis</name>
    <dbReference type="NCBI Taxonomy" id="614101"/>
    <lineage>
        <taxon>Eukaryota</taxon>
        <taxon>Metazoa</taxon>
        <taxon>Ecdysozoa</taxon>
        <taxon>Arthropoda</taxon>
        <taxon>Hexapoda</taxon>
        <taxon>Insecta</taxon>
        <taxon>Pterygota</taxon>
        <taxon>Neoptera</taxon>
        <taxon>Polyneoptera</taxon>
        <taxon>Phasmatodea</taxon>
        <taxon>Verophasmatodea</taxon>
        <taxon>Anareolatae</taxon>
        <taxon>Phasmatidae</taxon>
        <taxon>Eurycanthinae</taxon>
        <taxon>Dryococelus</taxon>
    </lineage>
</organism>
<comment type="caution">
    <text evidence="2">The sequence shown here is derived from an EMBL/GenBank/DDBJ whole genome shotgun (WGS) entry which is preliminary data.</text>
</comment>
<proteinExistence type="predicted"/>
<evidence type="ECO:0000313" key="3">
    <source>
        <dbReference type="Proteomes" id="UP001159363"/>
    </source>
</evidence>
<feature type="region of interest" description="Disordered" evidence="1">
    <location>
        <begin position="545"/>
        <end position="620"/>
    </location>
</feature>
<feature type="region of interest" description="Disordered" evidence="1">
    <location>
        <begin position="293"/>
        <end position="323"/>
    </location>
</feature>